<comment type="caution">
    <text evidence="10">The sequence shown here is derived from an EMBL/GenBank/DDBJ whole genome shotgun (WGS) entry which is preliminary data.</text>
</comment>
<keyword evidence="3" id="KW-0235">DNA replication</keyword>
<dbReference type="Gene3D" id="3.40.50.300">
    <property type="entry name" value="P-loop containing nucleotide triphosphate hydrolases"/>
    <property type="match status" value="1"/>
</dbReference>
<evidence type="ECO:0000256" key="2">
    <source>
        <dbReference type="ARBA" id="ARBA00006269"/>
    </source>
</evidence>
<evidence type="ECO:0000256" key="6">
    <source>
        <dbReference type="ARBA" id="ARBA00023242"/>
    </source>
</evidence>
<dbReference type="InterPro" id="IPR048866">
    <property type="entry name" value="ORC5_lid"/>
</dbReference>
<dbReference type="Pfam" id="PF13191">
    <property type="entry name" value="AAA_16"/>
    <property type="match status" value="1"/>
</dbReference>
<evidence type="ECO:0000313" key="10">
    <source>
        <dbReference type="EMBL" id="RCK62385.1"/>
    </source>
</evidence>
<dbReference type="Pfam" id="PF21639">
    <property type="entry name" value="ORC5_lid"/>
    <property type="match status" value="1"/>
</dbReference>
<protein>
    <submittedName>
        <fullName evidence="10">Origin recognition complex subunit 5</fullName>
    </submittedName>
</protein>
<evidence type="ECO:0000256" key="5">
    <source>
        <dbReference type="ARBA" id="ARBA00022840"/>
    </source>
</evidence>
<dbReference type="OrthoDB" id="365981at2759"/>
<dbReference type="STRING" id="5486.A0A367Y944"/>
<keyword evidence="11" id="KW-1185">Reference proteome</keyword>
<evidence type="ECO:0000313" key="11">
    <source>
        <dbReference type="Proteomes" id="UP000253472"/>
    </source>
</evidence>
<evidence type="ECO:0000259" key="9">
    <source>
        <dbReference type="Pfam" id="PF21639"/>
    </source>
</evidence>
<dbReference type="GO" id="GO:0003688">
    <property type="term" value="F:DNA replication origin binding"/>
    <property type="evidence" value="ECO:0007669"/>
    <property type="project" value="TreeGrafter"/>
</dbReference>
<feature type="domain" description="Origin recognition complex subunit 5 C-terminal" evidence="8">
    <location>
        <begin position="317"/>
        <end position="493"/>
    </location>
</feature>
<dbReference type="InterPro" id="IPR020796">
    <property type="entry name" value="ORC5"/>
</dbReference>
<name>A0A367Y944_9ASCO</name>
<dbReference type="EMBL" id="QLNQ01000025">
    <property type="protein sequence ID" value="RCK62385.1"/>
    <property type="molecule type" value="Genomic_DNA"/>
</dbReference>
<evidence type="ECO:0000259" key="8">
    <source>
        <dbReference type="Pfam" id="PF14630"/>
    </source>
</evidence>
<keyword evidence="5" id="KW-0067">ATP-binding</keyword>
<feature type="domain" description="Orc1-like AAA ATPase" evidence="7">
    <location>
        <begin position="18"/>
        <end position="170"/>
    </location>
</feature>
<dbReference type="SUPFAM" id="SSF52540">
    <property type="entry name" value="P-loop containing nucleoside triphosphate hydrolases"/>
    <property type="match status" value="1"/>
</dbReference>
<keyword evidence="4" id="KW-0547">Nucleotide-binding</keyword>
<dbReference type="GO" id="GO:0005664">
    <property type="term" value="C:nuclear origin of replication recognition complex"/>
    <property type="evidence" value="ECO:0007669"/>
    <property type="project" value="TreeGrafter"/>
</dbReference>
<evidence type="ECO:0000256" key="4">
    <source>
        <dbReference type="ARBA" id="ARBA00022741"/>
    </source>
</evidence>
<dbReference type="Pfam" id="PF14630">
    <property type="entry name" value="ORC5_C"/>
    <property type="match status" value="1"/>
</dbReference>
<sequence>MSLTPTELTLLKEEIGERDDQIDFLNAFINRDPELLSPCLIVHGYKAVGKTLTVKKFLDTLAVTYTHVSCDQCVSKKMLLRRCFDGIRVDSGHVNKREIGTRSDFQMYGAQGDTFASFISAMEKFTDKHKYTQHHVLVLDRVDECFEYVGDVLAAFTRLREASTKLKNLSVVAIISGDDPKEIVTLSNPHVHFRPYSEDEVVRILQAKQLCKFRDDGDGDTTDFYNQYVKAVVDLFYQYTGSDISLLGDVIQRLWEPFIEPIKEGRLKTTEFVKVLKENIDLFTHDGVVSNSGVVEFKTLQMEQEVTNTAGGHVHDLPLHSKFLLLASYLASYCPPRDDILKYSKIKVAKYKKRATKASKVGKHGAGHLGKGDIDTRMLTANFSDLERILAILSVIYRSYAPSLNKSDKDDLLYMDEEIISNEEKKAVEKSKFTLTRNIDLTSQIATLFSLGLLSKTTSSDILAAKVRWRCNIDWHTAESLAKSLSFPIEDFLMDE</sequence>
<dbReference type="GO" id="GO:0006270">
    <property type="term" value="P:DNA replication initiation"/>
    <property type="evidence" value="ECO:0007669"/>
    <property type="project" value="TreeGrafter"/>
</dbReference>
<gene>
    <name evidence="10" type="primary">ORC5_1</name>
    <name evidence="10" type="ORF">Cantr_09153</name>
</gene>
<feature type="domain" description="ORC5 lid" evidence="9">
    <location>
        <begin position="225"/>
        <end position="284"/>
    </location>
</feature>
<evidence type="ECO:0000259" key="7">
    <source>
        <dbReference type="Pfam" id="PF13191"/>
    </source>
</evidence>
<dbReference type="PANTHER" id="PTHR12705:SF0">
    <property type="entry name" value="ORIGIN RECOGNITION COMPLEX SUBUNIT 5"/>
    <property type="match status" value="1"/>
</dbReference>
<organism evidence="10 11">
    <name type="scientific">Candida viswanathii</name>
    <dbReference type="NCBI Taxonomy" id="5486"/>
    <lineage>
        <taxon>Eukaryota</taxon>
        <taxon>Fungi</taxon>
        <taxon>Dikarya</taxon>
        <taxon>Ascomycota</taxon>
        <taxon>Saccharomycotina</taxon>
        <taxon>Pichiomycetes</taxon>
        <taxon>Debaryomycetaceae</taxon>
        <taxon>Candida/Lodderomyces clade</taxon>
        <taxon>Candida</taxon>
    </lineage>
</organism>
<dbReference type="AlphaFoldDB" id="A0A367Y944"/>
<dbReference type="Proteomes" id="UP000253472">
    <property type="component" value="Unassembled WGS sequence"/>
</dbReference>
<comment type="similarity">
    <text evidence="2">Belongs to the ORC5 family.</text>
</comment>
<reference evidence="10 11" key="1">
    <citation type="submission" date="2018-06" db="EMBL/GenBank/DDBJ databases">
        <title>Whole genome sequencing of Candida tropicalis (genome annotated by CSBL at Korea University).</title>
        <authorList>
            <person name="Ahn J."/>
        </authorList>
    </citation>
    <scope>NUCLEOTIDE SEQUENCE [LARGE SCALE GENOMIC DNA]</scope>
    <source>
        <strain evidence="10 11">ATCC 20962</strain>
    </source>
</reference>
<proteinExistence type="inferred from homology"/>
<dbReference type="InterPro" id="IPR047088">
    <property type="entry name" value="ORC5_C"/>
</dbReference>
<dbReference type="InterPro" id="IPR027417">
    <property type="entry name" value="P-loop_NTPase"/>
</dbReference>
<dbReference type="InterPro" id="IPR041664">
    <property type="entry name" value="AAA_16"/>
</dbReference>
<keyword evidence="6" id="KW-0539">Nucleus</keyword>
<evidence type="ECO:0000256" key="1">
    <source>
        <dbReference type="ARBA" id="ARBA00004123"/>
    </source>
</evidence>
<comment type="subcellular location">
    <subcellularLocation>
        <location evidence="1">Nucleus</location>
    </subcellularLocation>
</comment>
<accession>A0A367Y944</accession>
<dbReference type="PANTHER" id="PTHR12705">
    <property type="entry name" value="ORIGIN RECOGNITION COMPLEX SUBUNIT 5"/>
    <property type="match status" value="1"/>
</dbReference>
<evidence type="ECO:0000256" key="3">
    <source>
        <dbReference type="ARBA" id="ARBA00022705"/>
    </source>
</evidence>